<reference evidence="2 3" key="1">
    <citation type="journal article" date="2016" name="J. Zhejiang Univ. Sci. B">
        <title>Antibiotic resistance mechanisms of Myroides sp.</title>
        <authorList>
            <person name="Hu S."/>
            <person name="Yuan S."/>
            <person name="Qu H."/>
            <person name="Jiang T."/>
            <person name="Zhou Y."/>
            <person name="Wang M."/>
            <person name="Ming D."/>
        </authorList>
    </citation>
    <scope>NUCLEOTIDE SEQUENCE [LARGE SCALE GENOMIC DNA]</scope>
    <source>
        <strain evidence="2 3">PR63039</strain>
    </source>
</reference>
<feature type="binding site" evidence="1">
    <location>
        <begin position="82"/>
        <end position="83"/>
    </location>
    <ligand>
        <name>5-phospho-alpha-D-ribose 1-diphosphate</name>
        <dbReference type="ChEBI" id="CHEBI:58017"/>
    </ligand>
</feature>
<protein>
    <recommendedName>
        <fullName evidence="1">Anthranilate phosphoribosyltransferase</fullName>
        <ecNumber evidence="1">2.4.2.18</ecNumber>
    </recommendedName>
</protein>
<proteinExistence type="inferred from homology"/>
<evidence type="ECO:0000313" key="2">
    <source>
        <dbReference type="EMBL" id="ALU25810.1"/>
    </source>
</evidence>
<name>A0A0S7E6T0_9FLAO</name>
<dbReference type="InterPro" id="IPR035902">
    <property type="entry name" value="Nuc_phospho_transferase"/>
</dbReference>
<dbReference type="InterPro" id="IPR005940">
    <property type="entry name" value="Anthranilate_Pribosyl_Tfrase"/>
</dbReference>
<feature type="binding site" evidence="1">
    <location>
        <position position="79"/>
    </location>
    <ligand>
        <name>anthranilate</name>
        <dbReference type="ChEBI" id="CHEBI:16567"/>
        <label>1</label>
    </ligand>
</feature>
<dbReference type="SUPFAM" id="SSF52418">
    <property type="entry name" value="Nucleoside phosphorylase/phosphoribosyltransferase catalytic domain"/>
    <property type="match status" value="1"/>
</dbReference>
<keyword evidence="1" id="KW-0460">Magnesium</keyword>
<comment type="similarity">
    <text evidence="1">Belongs to the anthranilate phosphoribosyltransferase family.</text>
</comment>
<dbReference type="RefSeq" id="WP_006257711.1">
    <property type="nucleotide sequence ID" value="NZ_BCMQ01000001.1"/>
</dbReference>
<comment type="catalytic activity">
    <reaction evidence="1">
        <text>N-(5-phospho-beta-D-ribosyl)anthranilate + diphosphate = 5-phospho-alpha-D-ribose 1-diphosphate + anthranilate</text>
        <dbReference type="Rhea" id="RHEA:11768"/>
        <dbReference type="ChEBI" id="CHEBI:16567"/>
        <dbReference type="ChEBI" id="CHEBI:18277"/>
        <dbReference type="ChEBI" id="CHEBI:33019"/>
        <dbReference type="ChEBI" id="CHEBI:58017"/>
        <dbReference type="EC" id="2.4.2.18"/>
    </reaction>
</comment>
<dbReference type="HAMAP" id="MF_00211">
    <property type="entry name" value="TrpD"/>
    <property type="match status" value="1"/>
</dbReference>
<feature type="binding site" evidence="1">
    <location>
        <position position="223"/>
    </location>
    <ligand>
        <name>Mg(2+)</name>
        <dbReference type="ChEBI" id="CHEBI:18420"/>
        <label>2</label>
    </ligand>
</feature>
<dbReference type="InterPro" id="IPR017459">
    <property type="entry name" value="Glycosyl_Trfase_fam3_N_dom"/>
</dbReference>
<dbReference type="PANTHER" id="PTHR43285:SF2">
    <property type="entry name" value="ANTHRANILATE PHOSPHORIBOSYLTRANSFERASE"/>
    <property type="match status" value="1"/>
</dbReference>
<feature type="binding site" evidence="1">
    <location>
        <position position="119"/>
    </location>
    <ligand>
        <name>5-phospho-alpha-D-ribose 1-diphosphate</name>
        <dbReference type="ChEBI" id="CHEBI:58017"/>
    </ligand>
</feature>
<dbReference type="GO" id="GO:0000162">
    <property type="term" value="P:L-tryptophan biosynthetic process"/>
    <property type="evidence" value="ECO:0007669"/>
    <property type="project" value="UniProtKB-UniRule"/>
</dbReference>
<dbReference type="AlphaFoldDB" id="A0A0S7E6T0"/>
<dbReference type="Pfam" id="PF02885">
    <property type="entry name" value="Glycos_trans_3N"/>
    <property type="match status" value="1"/>
</dbReference>
<gene>
    <name evidence="1" type="primary">trpD</name>
    <name evidence="2" type="ORF">AS202_06510</name>
</gene>
<dbReference type="NCBIfam" id="TIGR01245">
    <property type="entry name" value="trpD"/>
    <property type="match status" value="1"/>
</dbReference>
<dbReference type="EMBL" id="CP013690">
    <property type="protein sequence ID" value="ALU25810.1"/>
    <property type="molecule type" value="Genomic_DNA"/>
</dbReference>
<keyword evidence="1" id="KW-0479">Metal-binding</keyword>
<comment type="function">
    <text evidence="1">Catalyzes the transfer of the phosphoribosyl group of 5-phosphorylribose-1-pyrophosphate (PRPP) to anthranilate to yield N-(5'-phosphoribosyl)-anthranilate (PRA).</text>
</comment>
<dbReference type="EC" id="2.4.2.18" evidence="1"/>
<feature type="binding site" evidence="1">
    <location>
        <begin position="107"/>
        <end position="115"/>
    </location>
    <ligand>
        <name>5-phospho-alpha-D-ribose 1-diphosphate</name>
        <dbReference type="ChEBI" id="CHEBI:58017"/>
    </ligand>
</feature>
<keyword evidence="1" id="KW-0808">Transferase</keyword>
<keyword evidence="1" id="KW-0028">Amino-acid biosynthesis</keyword>
<feature type="binding site" evidence="1">
    <location>
        <position position="79"/>
    </location>
    <ligand>
        <name>5-phospho-alpha-D-ribose 1-diphosphate</name>
        <dbReference type="ChEBI" id="CHEBI:58017"/>
    </ligand>
</feature>
<comment type="subunit">
    <text evidence="1">Homodimer.</text>
</comment>
<dbReference type="PANTHER" id="PTHR43285">
    <property type="entry name" value="ANTHRANILATE PHOSPHORIBOSYLTRANSFERASE"/>
    <property type="match status" value="1"/>
</dbReference>
<comment type="pathway">
    <text evidence="1">Amino-acid biosynthesis; L-tryptophan biosynthesis; L-tryptophan from chorismate: step 2/5.</text>
</comment>
<evidence type="ECO:0000313" key="3">
    <source>
        <dbReference type="Proteomes" id="UP000069030"/>
    </source>
</evidence>
<dbReference type="InterPro" id="IPR000312">
    <property type="entry name" value="Glycosyl_Trfase_fam3"/>
</dbReference>
<keyword evidence="1 2" id="KW-0328">Glycosyltransferase</keyword>
<dbReference type="GO" id="GO:0004048">
    <property type="term" value="F:anthranilate phosphoribosyltransferase activity"/>
    <property type="evidence" value="ECO:0007669"/>
    <property type="project" value="UniProtKB-UniRule"/>
</dbReference>
<keyword evidence="1" id="KW-0822">Tryptophan biosynthesis</keyword>
<accession>A0A0S7E6T0</accession>
<feature type="binding site" evidence="1">
    <location>
        <position position="91"/>
    </location>
    <ligand>
        <name>Mg(2+)</name>
        <dbReference type="ChEBI" id="CHEBI:18420"/>
        <label>1</label>
    </ligand>
</feature>
<dbReference type="Pfam" id="PF00591">
    <property type="entry name" value="Glycos_transf_3"/>
    <property type="match status" value="1"/>
</dbReference>
<sequence>MKEILNHLIQHKTLTTEQAKEIVINMANDKYTDAQMASLLTTFIMRPIILDELRGFREGMLQLANKVDLSAYNPMDLCGTGGDGKDTFNISTLSSFVTAGAGVPVAKHGNYGVSSISGSSSVMENLGIHFKSTEAELKEQLAEANICFLHAPLFHPAMKRIAPVRKALGVKTFFNMLGPLTNPAQPKVQLVGLFNLELLRMYKYFLQAENTQYSIIHALDGYDECSLTKSAKLVNNKEEKLIDASYFNSPVIREEDIKGGKTVEESAYIFWQILKGKGTPAQNNVVLANSALAINTYYPELSILEAKARAEESLLGGKAKDKFEILKELR</sequence>
<dbReference type="KEGG" id="mod:AS202_06510"/>
<dbReference type="InterPro" id="IPR036320">
    <property type="entry name" value="Glycosyl_Trfase_fam3_N_dom_sf"/>
</dbReference>
<evidence type="ECO:0000256" key="1">
    <source>
        <dbReference type="HAMAP-Rule" id="MF_00211"/>
    </source>
</evidence>
<dbReference type="GO" id="GO:0000287">
    <property type="term" value="F:magnesium ion binding"/>
    <property type="evidence" value="ECO:0007669"/>
    <property type="project" value="UniProtKB-UniRule"/>
</dbReference>
<keyword evidence="1" id="KW-0057">Aromatic amino acid biosynthesis</keyword>
<dbReference type="Proteomes" id="UP000069030">
    <property type="component" value="Chromosome"/>
</dbReference>
<dbReference type="Gene3D" id="3.40.1030.10">
    <property type="entry name" value="Nucleoside phosphorylase/phosphoribosyltransferase catalytic domain"/>
    <property type="match status" value="1"/>
</dbReference>
<dbReference type="SUPFAM" id="SSF47648">
    <property type="entry name" value="Nucleoside phosphorylase/phosphoribosyltransferase N-terminal domain"/>
    <property type="match status" value="1"/>
</dbReference>
<feature type="binding site" evidence="1">
    <location>
        <position position="110"/>
    </location>
    <ligand>
        <name>anthranilate</name>
        <dbReference type="ChEBI" id="CHEBI:16567"/>
        <label>1</label>
    </ligand>
</feature>
<comment type="cofactor">
    <cofactor evidence="1">
        <name>Mg(2+)</name>
        <dbReference type="ChEBI" id="CHEBI:18420"/>
    </cofactor>
    <text evidence="1">Binds 2 magnesium ions per monomer.</text>
</comment>
<feature type="binding site" evidence="1">
    <location>
        <begin position="89"/>
        <end position="92"/>
    </location>
    <ligand>
        <name>5-phospho-alpha-D-ribose 1-diphosphate</name>
        <dbReference type="ChEBI" id="CHEBI:58017"/>
    </ligand>
</feature>
<dbReference type="eggNOG" id="COG0547">
    <property type="taxonomic scope" value="Bacteria"/>
</dbReference>
<feature type="binding site" evidence="1">
    <location>
        <position position="224"/>
    </location>
    <ligand>
        <name>Mg(2+)</name>
        <dbReference type="ChEBI" id="CHEBI:18420"/>
        <label>2</label>
    </ligand>
</feature>
<organism evidence="2 3">
    <name type="scientific">Myroides odoratimimus</name>
    <dbReference type="NCBI Taxonomy" id="76832"/>
    <lineage>
        <taxon>Bacteria</taxon>
        <taxon>Pseudomonadati</taxon>
        <taxon>Bacteroidota</taxon>
        <taxon>Flavobacteriia</taxon>
        <taxon>Flavobacteriales</taxon>
        <taxon>Flavobacteriaceae</taxon>
        <taxon>Myroides</taxon>
    </lineage>
</organism>
<dbReference type="GO" id="GO:0005829">
    <property type="term" value="C:cytosol"/>
    <property type="evidence" value="ECO:0007669"/>
    <property type="project" value="TreeGrafter"/>
</dbReference>
<feature type="binding site" evidence="1">
    <location>
        <position position="165"/>
    </location>
    <ligand>
        <name>anthranilate</name>
        <dbReference type="ChEBI" id="CHEBI:16567"/>
        <label>2</label>
    </ligand>
</feature>
<feature type="binding site" evidence="1">
    <location>
        <position position="87"/>
    </location>
    <ligand>
        <name>5-phospho-alpha-D-ribose 1-diphosphate</name>
        <dbReference type="ChEBI" id="CHEBI:58017"/>
    </ligand>
</feature>
<feature type="binding site" evidence="1">
    <location>
        <position position="224"/>
    </location>
    <ligand>
        <name>Mg(2+)</name>
        <dbReference type="ChEBI" id="CHEBI:18420"/>
        <label>1</label>
    </ligand>
</feature>
<dbReference type="Gene3D" id="1.20.970.10">
    <property type="entry name" value="Transferase, Pyrimidine Nucleoside Phosphorylase, Chain C"/>
    <property type="match status" value="1"/>
</dbReference>
<comment type="caution">
    <text evidence="1">Lacks conserved residue(s) required for the propagation of feature annotation.</text>
</comment>